<dbReference type="InterPro" id="IPR012461">
    <property type="entry name" value="SACK1"/>
</dbReference>
<evidence type="ECO:0000256" key="1">
    <source>
        <dbReference type="ARBA" id="ARBA00004496"/>
    </source>
</evidence>
<evidence type="ECO:0000256" key="4">
    <source>
        <dbReference type="SAM" id="MobiDB-lite"/>
    </source>
</evidence>
<dbReference type="GO" id="GO:0070372">
    <property type="term" value="P:regulation of ERK1 and ERK2 cascade"/>
    <property type="evidence" value="ECO:0007669"/>
    <property type="project" value="TreeGrafter"/>
</dbReference>
<dbReference type="AlphaFoldDB" id="A0A8D0KRZ8"/>
<dbReference type="GO" id="GO:1902480">
    <property type="term" value="P:protein localization to mitotic spindle"/>
    <property type="evidence" value="ECO:0007669"/>
    <property type="project" value="TreeGrafter"/>
</dbReference>
<evidence type="ECO:0000313" key="6">
    <source>
        <dbReference type="Ensembl" id="ENSSOCP00000005329.1"/>
    </source>
</evidence>
<keyword evidence="7" id="KW-1185">Reference proteome</keyword>
<dbReference type="SUPFAM" id="SSF56024">
    <property type="entry name" value="Phospholipase D/nuclease"/>
    <property type="match status" value="1"/>
</dbReference>
<reference evidence="6" key="2">
    <citation type="submission" date="2025-09" db="UniProtKB">
        <authorList>
            <consortium name="Ensembl"/>
        </authorList>
    </citation>
    <scope>IDENTIFICATION</scope>
</reference>
<dbReference type="GO" id="GO:0005829">
    <property type="term" value="C:cytosol"/>
    <property type="evidence" value="ECO:0007669"/>
    <property type="project" value="TreeGrafter"/>
</dbReference>
<comment type="similarity">
    <text evidence="2">Belongs to the FAM83 family.</text>
</comment>
<dbReference type="PANTHER" id="PTHR16181:SF29">
    <property type="entry name" value="PROTEIN FAM83A-RELATED"/>
    <property type="match status" value="1"/>
</dbReference>
<evidence type="ECO:0000259" key="5">
    <source>
        <dbReference type="Pfam" id="PF07894"/>
    </source>
</evidence>
<dbReference type="PANTHER" id="PTHR16181">
    <property type="entry name" value="PROTEIN FAM83A-RELATED"/>
    <property type="match status" value="1"/>
</dbReference>
<dbReference type="GO" id="GO:1902808">
    <property type="term" value="P:positive regulation of cell cycle G1/S phase transition"/>
    <property type="evidence" value="ECO:0007669"/>
    <property type="project" value="TreeGrafter"/>
</dbReference>
<protein>
    <recommendedName>
        <fullName evidence="5">Scaffolding anchor of CK1 domain-containing protein</fullName>
    </recommendedName>
</protein>
<feature type="region of interest" description="Disordered" evidence="4">
    <location>
        <begin position="1"/>
        <end position="24"/>
    </location>
</feature>
<evidence type="ECO:0000256" key="2">
    <source>
        <dbReference type="ARBA" id="ARBA00006937"/>
    </source>
</evidence>
<feature type="domain" description="Scaffolding anchor of CK1" evidence="5">
    <location>
        <begin position="22"/>
        <end position="289"/>
    </location>
</feature>
<evidence type="ECO:0000256" key="3">
    <source>
        <dbReference type="ARBA" id="ARBA00022490"/>
    </source>
</evidence>
<sequence>MANPSQCLEEGAGRWPPRPPGPYSEAQRLALEELVAGGPEALRAFLRREQLPPFLSEPEVQAIARGALPPAAAPEPAGEPSAGASLDASSLTYFPERSDLEPPALELGWPGFASGAFRGLTRVEAHFQPGCGDSIYGCKEAVRRQIRSARQMIALVMDSFTDTDIFKDLLEACSQRQVKAYILLDQSSFPHFLKMCKDLGVDLEQEKVSLLMRIRNITGKTYYTRSGAKIVGKVREKFMLIDGIRVTTGSYSFTWMDGKLNSSNILILSGPAVAHFDLEFRILYARSKPINLKELSSCERNRVLDQLVRITVASRDSTRENFLGMEFLYLRAFVGNLKRKRSWLHASREAVYMSNNAMHASPPLTKRNGSLVMRPHWIVER</sequence>
<dbReference type="Ensembl" id="ENSSOCT00000005481.1">
    <property type="protein sequence ID" value="ENSSOCP00000005329.1"/>
    <property type="gene ID" value="ENSSOCG00000004117.1"/>
</dbReference>
<dbReference type="GO" id="GO:0007165">
    <property type="term" value="P:signal transduction"/>
    <property type="evidence" value="ECO:0007669"/>
    <property type="project" value="TreeGrafter"/>
</dbReference>
<accession>A0A8D0KRZ8</accession>
<dbReference type="InterPro" id="IPR050944">
    <property type="entry name" value="FAM83"/>
</dbReference>
<dbReference type="GO" id="GO:0019901">
    <property type="term" value="F:protein kinase binding"/>
    <property type="evidence" value="ECO:0007669"/>
    <property type="project" value="TreeGrafter"/>
</dbReference>
<comment type="subcellular location">
    <subcellularLocation>
        <location evidence="1">Cytoplasm</location>
    </subcellularLocation>
</comment>
<dbReference type="FunFam" id="3.30.870.10:FF:000004">
    <property type="entry name" value="protein FAM83H isoform X2"/>
    <property type="match status" value="1"/>
</dbReference>
<organism evidence="6 7">
    <name type="scientific">Strix occidentalis caurina</name>
    <name type="common">northern spotted owl</name>
    <dbReference type="NCBI Taxonomy" id="311401"/>
    <lineage>
        <taxon>Eukaryota</taxon>
        <taxon>Metazoa</taxon>
        <taxon>Chordata</taxon>
        <taxon>Craniata</taxon>
        <taxon>Vertebrata</taxon>
        <taxon>Euteleostomi</taxon>
        <taxon>Archelosauria</taxon>
        <taxon>Archosauria</taxon>
        <taxon>Dinosauria</taxon>
        <taxon>Saurischia</taxon>
        <taxon>Theropoda</taxon>
        <taxon>Coelurosauria</taxon>
        <taxon>Aves</taxon>
        <taxon>Neognathae</taxon>
        <taxon>Neoaves</taxon>
        <taxon>Telluraves</taxon>
        <taxon>Strigiformes</taxon>
        <taxon>Strigidae</taxon>
        <taxon>Strix</taxon>
    </lineage>
</organism>
<evidence type="ECO:0000313" key="7">
    <source>
        <dbReference type="Proteomes" id="UP000694551"/>
    </source>
</evidence>
<dbReference type="GO" id="GO:0097431">
    <property type="term" value="C:mitotic spindle pole"/>
    <property type="evidence" value="ECO:0007669"/>
    <property type="project" value="TreeGrafter"/>
</dbReference>
<dbReference type="GO" id="GO:0032006">
    <property type="term" value="P:regulation of TOR signaling"/>
    <property type="evidence" value="ECO:0007669"/>
    <property type="project" value="TreeGrafter"/>
</dbReference>
<keyword evidence="3" id="KW-0963">Cytoplasm</keyword>
<name>A0A8D0KRZ8_STROC</name>
<dbReference type="Pfam" id="PF07894">
    <property type="entry name" value="SACK1"/>
    <property type="match status" value="1"/>
</dbReference>
<dbReference type="Gene3D" id="3.30.870.10">
    <property type="entry name" value="Endonuclease Chain A"/>
    <property type="match status" value="1"/>
</dbReference>
<proteinExistence type="inferred from homology"/>
<reference evidence="6" key="1">
    <citation type="submission" date="2025-08" db="UniProtKB">
        <authorList>
            <consortium name="Ensembl"/>
        </authorList>
    </citation>
    <scope>IDENTIFICATION</scope>
</reference>
<dbReference type="Proteomes" id="UP000694551">
    <property type="component" value="Unplaced"/>
</dbReference>